<dbReference type="Proteomes" id="UP000000768">
    <property type="component" value="Chromosome 3"/>
</dbReference>
<dbReference type="Gramene" id="OQU87978">
    <property type="protein sequence ID" value="OQU87978"/>
    <property type="gene ID" value="SORBI_3003G376300"/>
</dbReference>
<keyword evidence="5" id="KW-0223">Dioxygenase</keyword>
<evidence type="ECO:0000313" key="9">
    <source>
        <dbReference type="EMBL" id="OQU87978.1"/>
    </source>
</evidence>
<evidence type="ECO:0000256" key="5">
    <source>
        <dbReference type="ARBA" id="ARBA00022964"/>
    </source>
</evidence>
<dbReference type="GO" id="GO:0008270">
    <property type="term" value="F:zinc ion binding"/>
    <property type="evidence" value="ECO:0007669"/>
    <property type="project" value="InterPro"/>
</dbReference>
<keyword evidence="6" id="KW-0560">Oxidoreductase</keyword>
<dbReference type="PIRSF" id="PIRSF006157">
    <property type="entry name" value="Doxgns_DODA"/>
    <property type="match status" value="1"/>
</dbReference>
<feature type="compositionally biased region" description="Low complexity" evidence="7">
    <location>
        <begin position="10"/>
        <end position="27"/>
    </location>
</feature>
<feature type="region of interest" description="Disordered" evidence="7">
    <location>
        <begin position="1"/>
        <end position="31"/>
    </location>
</feature>
<dbReference type="GO" id="GO:0016702">
    <property type="term" value="F:oxidoreductase activity, acting on single donors with incorporation of molecular oxygen, incorporation of two atoms of oxygen"/>
    <property type="evidence" value="ECO:0007669"/>
    <property type="project" value="UniProtKB-ARBA"/>
</dbReference>
<dbReference type="STRING" id="4558.A0A1W0W0S4"/>
<keyword evidence="10" id="KW-1185">Reference proteome</keyword>
<accession>A0A1W0W0S4</accession>
<feature type="domain" description="Extradiol ring-cleavage dioxygenase class III enzyme subunit B" evidence="8">
    <location>
        <begin position="33"/>
        <end position="262"/>
    </location>
</feature>
<organism evidence="9 10">
    <name type="scientific">Sorghum bicolor</name>
    <name type="common">Sorghum</name>
    <name type="synonym">Sorghum vulgare</name>
    <dbReference type="NCBI Taxonomy" id="4558"/>
    <lineage>
        <taxon>Eukaryota</taxon>
        <taxon>Viridiplantae</taxon>
        <taxon>Streptophyta</taxon>
        <taxon>Embryophyta</taxon>
        <taxon>Tracheophyta</taxon>
        <taxon>Spermatophyta</taxon>
        <taxon>Magnoliopsida</taxon>
        <taxon>Liliopsida</taxon>
        <taxon>Poales</taxon>
        <taxon>Poaceae</taxon>
        <taxon>PACMAD clade</taxon>
        <taxon>Panicoideae</taxon>
        <taxon>Andropogonodae</taxon>
        <taxon>Andropogoneae</taxon>
        <taxon>Sorghinae</taxon>
        <taxon>Sorghum</taxon>
    </lineage>
</organism>
<sequence>MDTFFISHGSPTRSPSTTRCRRATSSSHGCPPPPRAILVVSGHWETAAPAVNVVHGTNDTIYDFYGFPDQMYKLTYPAPGAPDVAKRAKQLLEDAGFGPVAEDRRRGLDHGAWVPLMLMYPEANVPVCQLSVQTDRDATYHYDLGKALAPLREDGGVLIVGSGSATHNLRRILRSFAPTSHEPAPRWAAEFDAWLKESLLGGRHDDVKRYQEKAPYAEVAHPRPDHFYPLHVALGAAGEGCEAELVHHGWSNATLSYASYRFATKN</sequence>
<dbReference type="InterPro" id="IPR004183">
    <property type="entry name" value="Xdiol_dOase_suB"/>
</dbReference>
<dbReference type="EMBL" id="CM000762">
    <property type="protein sequence ID" value="OQU87978.1"/>
    <property type="molecule type" value="Genomic_DNA"/>
</dbReference>
<dbReference type="Gene3D" id="3.40.830.10">
    <property type="entry name" value="LigB-like"/>
    <property type="match status" value="1"/>
</dbReference>
<evidence type="ECO:0000256" key="4">
    <source>
        <dbReference type="ARBA" id="ARBA00022833"/>
    </source>
</evidence>
<reference evidence="9 10" key="1">
    <citation type="journal article" date="2009" name="Nature">
        <title>The Sorghum bicolor genome and the diversification of grasses.</title>
        <authorList>
            <person name="Paterson A.H."/>
            <person name="Bowers J.E."/>
            <person name="Bruggmann R."/>
            <person name="Dubchak I."/>
            <person name="Grimwood J."/>
            <person name="Gundlach H."/>
            <person name="Haberer G."/>
            <person name="Hellsten U."/>
            <person name="Mitros T."/>
            <person name="Poliakov A."/>
            <person name="Schmutz J."/>
            <person name="Spannagl M."/>
            <person name="Tang H."/>
            <person name="Wang X."/>
            <person name="Wicker T."/>
            <person name="Bharti A.K."/>
            <person name="Chapman J."/>
            <person name="Feltus F.A."/>
            <person name="Gowik U."/>
            <person name="Grigoriev I.V."/>
            <person name="Lyons E."/>
            <person name="Maher C.A."/>
            <person name="Martis M."/>
            <person name="Narechania A."/>
            <person name="Otillar R.P."/>
            <person name="Penning B.W."/>
            <person name="Salamov A.A."/>
            <person name="Wang Y."/>
            <person name="Zhang L."/>
            <person name="Carpita N.C."/>
            <person name="Freeling M."/>
            <person name="Gingle A.R."/>
            <person name="Hash C.T."/>
            <person name="Keller B."/>
            <person name="Klein P."/>
            <person name="Kresovich S."/>
            <person name="McCann M.C."/>
            <person name="Ming R."/>
            <person name="Peterson D.G."/>
            <person name="Mehboob-ur-Rahman"/>
            <person name="Ware D."/>
            <person name="Westhoff P."/>
            <person name="Mayer K.F."/>
            <person name="Messing J."/>
            <person name="Rokhsar D.S."/>
        </authorList>
    </citation>
    <scope>NUCLEOTIDE SEQUENCE [LARGE SCALE GENOMIC DNA]</scope>
    <source>
        <strain evidence="10">cv. BTx623</strain>
    </source>
</reference>
<dbReference type="GO" id="GO:0008198">
    <property type="term" value="F:ferrous iron binding"/>
    <property type="evidence" value="ECO:0007669"/>
    <property type="project" value="InterPro"/>
</dbReference>
<comment type="cofactor">
    <cofactor evidence="1">
        <name>Zn(2+)</name>
        <dbReference type="ChEBI" id="CHEBI:29105"/>
    </cofactor>
</comment>
<dbReference type="CDD" id="cd07363">
    <property type="entry name" value="45_DOPA_Dioxygenase"/>
    <property type="match status" value="1"/>
</dbReference>
<reference evidence="10" key="2">
    <citation type="journal article" date="2018" name="Plant J.">
        <title>The Sorghum bicolor reference genome: improved assembly, gene annotations, a transcriptome atlas, and signatures of genome organization.</title>
        <authorList>
            <person name="McCormick R.F."/>
            <person name="Truong S.K."/>
            <person name="Sreedasyam A."/>
            <person name="Jenkins J."/>
            <person name="Shu S."/>
            <person name="Sims D."/>
            <person name="Kennedy M."/>
            <person name="Amirebrahimi M."/>
            <person name="Weers B.D."/>
            <person name="McKinley B."/>
            <person name="Mattison A."/>
            <person name="Morishige D.T."/>
            <person name="Grimwood J."/>
            <person name="Schmutz J."/>
            <person name="Mullet J.E."/>
        </authorList>
    </citation>
    <scope>NUCLEOTIDE SEQUENCE [LARGE SCALE GENOMIC DNA]</scope>
    <source>
        <strain evidence="10">cv. BTx623</strain>
    </source>
</reference>
<dbReference type="PANTHER" id="PTHR30096">
    <property type="entry name" value="4,5-DOPA DIOXYGENASE EXTRADIOL-LIKE PROTEIN"/>
    <property type="match status" value="1"/>
</dbReference>
<protein>
    <recommendedName>
        <fullName evidence="8">Extradiol ring-cleavage dioxygenase class III enzyme subunit B domain-containing protein</fullName>
    </recommendedName>
</protein>
<dbReference type="InParanoid" id="A0A1W0W0S4"/>
<dbReference type="PANTHER" id="PTHR30096:SF0">
    <property type="entry name" value="4,5-DOPA DIOXYGENASE EXTRADIOL-LIKE PROTEIN"/>
    <property type="match status" value="1"/>
</dbReference>
<evidence type="ECO:0000256" key="7">
    <source>
        <dbReference type="SAM" id="MobiDB-lite"/>
    </source>
</evidence>
<name>A0A1W0W0S4_SORBI</name>
<comment type="similarity">
    <text evidence="2">Belongs to the DODA-type extradiol aromatic ring-opening dioxygenase family.</text>
</comment>
<keyword evidence="4" id="KW-0862">Zinc</keyword>
<dbReference type="InterPro" id="IPR014436">
    <property type="entry name" value="Extradiol_dOase_DODA"/>
</dbReference>
<evidence type="ECO:0000313" key="10">
    <source>
        <dbReference type="Proteomes" id="UP000000768"/>
    </source>
</evidence>
<evidence type="ECO:0000256" key="3">
    <source>
        <dbReference type="ARBA" id="ARBA00022723"/>
    </source>
</evidence>
<gene>
    <name evidence="9" type="ORF">SORBI_3003G376300</name>
</gene>
<dbReference type="Pfam" id="PF02900">
    <property type="entry name" value="LigB"/>
    <property type="match status" value="1"/>
</dbReference>
<dbReference type="OMA" id="HGIWVPF"/>
<proteinExistence type="inferred from homology"/>
<dbReference type="SUPFAM" id="SSF53213">
    <property type="entry name" value="LigB-like"/>
    <property type="match status" value="1"/>
</dbReference>
<evidence type="ECO:0000256" key="6">
    <source>
        <dbReference type="ARBA" id="ARBA00023002"/>
    </source>
</evidence>
<evidence type="ECO:0000259" key="8">
    <source>
        <dbReference type="Pfam" id="PF02900"/>
    </source>
</evidence>
<evidence type="ECO:0000256" key="2">
    <source>
        <dbReference type="ARBA" id="ARBA00007581"/>
    </source>
</evidence>
<dbReference type="AlphaFoldDB" id="A0A1W0W0S4"/>
<keyword evidence="3" id="KW-0479">Metal-binding</keyword>
<evidence type="ECO:0000256" key="1">
    <source>
        <dbReference type="ARBA" id="ARBA00001947"/>
    </source>
</evidence>